<evidence type="ECO:0000256" key="3">
    <source>
        <dbReference type="ARBA" id="ARBA00023274"/>
    </source>
</evidence>
<keyword evidence="2" id="KW-0689">Ribosomal protein</keyword>
<evidence type="ECO:0000259" key="4">
    <source>
        <dbReference type="PROSITE" id="PS50126"/>
    </source>
</evidence>
<dbReference type="Gene3D" id="2.40.50.140">
    <property type="entry name" value="Nucleic acid-binding proteins"/>
    <property type="match status" value="1"/>
</dbReference>
<dbReference type="InterPro" id="IPR003029">
    <property type="entry name" value="S1_domain"/>
</dbReference>
<dbReference type="CDD" id="cd05688">
    <property type="entry name" value="S1_RPS1_repeat_ec3"/>
    <property type="match status" value="1"/>
</dbReference>
<evidence type="ECO:0000256" key="2">
    <source>
        <dbReference type="ARBA" id="ARBA00022980"/>
    </source>
</evidence>
<comment type="similarity">
    <text evidence="1">Belongs to the bacterial ribosomal protein bS1 family.</text>
</comment>
<name>A0ABX2T1P2_9BACL</name>
<protein>
    <submittedName>
        <fullName evidence="5">S1 RNA-binding domain-containing protein</fullName>
    </submittedName>
</protein>
<keyword evidence="6" id="KW-1185">Reference proteome</keyword>
<feature type="domain" description="S1 motif" evidence="4">
    <location>
        <begin position="13"/>
        <end position="81"/>
    </location>
</feature>
<dbReference type="InterPro" id="IPR050437">
    <property type="entry name" value="Ribos_protein_bS1-like"/>
</dbReference>
<organism evidence="5 6">
    <name type="scientific">Gemelliphila palaticanis</name>
    <dbReference type="NCBI Taxonomy" id="81950"/>
    <lineage>
        <taxon>Bacteria</taxon>
        <taxon>Bacillati</taxon>
        <taxon>Bacillota</taxon>
        <taxon>Bacilli</taxon>
        <taxon>Bacillales</taxon>
        <taxon>Gemellaceae</taxon>
        <taxon>Gemelliphila</taxon>
    </lineage>
</organism>
<feature type="non-terminal residue" evidence="5">
    <location>
        <position position="85"/>
    </location>
</feature>
<comment type="caution">
    <text evidence="5">The sequence shown here is derived from an EMBL/GenBank/DDBJ whole genome shotgun (WGS) entry which is preliminary data.</text>
</comment>
<dbReference type="PROSITE" id="PS50126">
    <property type="entry name" value="S1"/>
    <property type="match status" value="1"/>
</dbReference>
<dbReference type="PANTHER" id="PTHR10724">
    <property type="entry name" value="30S RIBOSOMAL PROTEIN S1"/>
    <property type="match status" value="1"/>
</dbReference>
<gene>
    <name evidence="5" type="ORF">HZY85_09125</name>
</gene>
<dbReference type="Proteomes" id="UP000531840">
    <property type="component" value="Unassembled WGS sequence"/>
</dbReference>
<keyword evidence="3" id="KW-0687">Ribonucleoprotein</keyword>
<dbReference type="PANTHER" id="PTHR10724:SF7">
    <property type="entry name" value="SMALL RIBOSOMAL SUBUNIT PROTEIN BS1C"/>
    <property type="match status" value="1"/>
</dbReference>
<evidence type="ECO:0000313" key="5">
    <source>
        <dbReference type="EMBL" id="NYS48322.1"/>
    </source>
</evidence>
<feature type="non-terminal residue" evidence="5">
    <location>
        <position position="1"/>
    </location>
</feature>
<evidence type="ECO:0000313" key="6">
    <source>
        <dbReference type="Proteomes" id="UP000531840"/>
    </source>
</evidence>
<sequence>KKLAETFEKLNVGDVVEGVVRRITNFGAFVGLGDIDGLVHISEISHNRFSKISDVLSIGDTVKVAIIDLDQEKGKVALSIKALLP</sequence>
<dbReference type="Pfam" id="PF00575">
    <property type="entry name" value="S1"/>
    <property type="match status" value="1"/>
</dbReference>
<proteinExistence type="inferred from homology"/>
<dbReference type="RefSeq" id="WP_179942034.1">
    <property type="nucleotide sequence ID" value="NZ_JACBYF010000221.1"/>
</dbReference>
<dbReference type="EMBL" id="JACBYF010000221">
    <property type="protein sequence ID" value="NYS48322.1"/>
    <property type="molecule type" value="Genomic_DNA"/>
</dbReference>
<accession>A0ABX2T1P2</accession>
<dbReference type="SMART" id="SM00316">
    <property type="entry name" value="S1"/>
    <property type="match status" value="1"/>
</dbReference>
<evidence type="ECO:0000256" key="1">
    <source>
        <dbReference type="ARBA" id="ARBA00006767"/>
    </source>
</evidence>
<reference evidence="5 6" key="1">
    <citation type="submission" date="2020-07" db="EMBL/GenBank/DDBJ databases">
        <title>MOT database genomes.</title>
        <authorList>
            <person name="Joseph S."/>
            <person name="Aduse-Opoku J."/>
            <person name="Hashim A."/>
            <person name="Wade W."/>
            <person name="Curtis M."/>
        </authorList>
    </citation>
    <scope>NUCLEOTIDE SEQUENCE [LARGE SCALE GENOMIC DNA]</scope>
    <source>
        <strain evidence="5 6">CIP 106318</strain>
    </source>
</reference>
<dbReference type="SUPFAM" id="SSF50249">
    <property type="entry name" value="Nucleic acid-binding proteins"/>
    <property type="match status" value="1"/>
</dbReference>
<dbReference type="InterPro" id="IPR012340">
    <property type="entry name" value="NA-bd_OB-fold"/>
</dbReference>